<dbReference type="Pfam" id="PF13385">
    <property type="entry name" value="Laminin_G_3"/>
    <property type="match status" value="1"/>
</dbReference>
<accession>A0A6J4U310</accession>
<dbReference type="SUPFAM" id="SSF49899">
    <property type="entry name" value="Concanavalin A-like lectins/glucanases"/>
    <property type="match status" value="1"/>
</dbReference>
<dbReference type="NCBIfam" id="NF035944">
    <property type="entry name" value="PEPxxWA-CTERM"/>
    <property type="match status" value="1"/>
</dbReference>
<reference evidence="3" key="1">
    <citation type="submission" date="2020-02" db="EMBL/GenBank/DDBJ databases">
        <authorList>
            <person name="Meier V. D."/>
        </authorList>
    </citation>
    <scope>NUCLEOTIDE SEQUENCE</scope>
    <source>
        <strain evidence="3">AVDCRST_MAG23</strain>
    </source>
</reference>
<name>A0A6J4U310_9SPHN</name>
<evidence type="ECO:0000259" key="2">
    <source>
        <dbReference type="Pfam" id="PF07589"/>
    </source>
</evidence>
<evidence type="ECO:0000256" key="1">
    <source>
        <dbReference type="SAM" id="SignalP"/>
    </source>
</evidence>
<dbReference type="Gene3D" id="2.60.120.200">
    <property type="match status" value="1"/>
</dbReference>
<protein>
    <recommendedName>
        <fullName evidence="2">Ice-binding protein C-terminal domain-containing protein</fullName>
    </recommendedName>
</protein>
<dbReference type="EMBL" id="CADCWD010000056">
    <property type="protein sequence ID" value="CAA9536762.1"/>
    <property type="molecule type" value="Genomic_DNA"/>
</dbReference>
<dbReference type="AlphaFoldDB" id="A0A6J4U310"/>
<sequence>MIRLLAAAALAALIPVLPASAATLVGSYGFNNSLASAVPGGQALTLIDPKGKSGFGTDTVFGEQRTVFNFLGSSSPSEQSGLSFNTNGLLVSNDYSVALTFKFNERNSSWRRILDVSGRTSDNGFYVDNGNNLSVFPSSGSNVNFLSGSYRNVVLTVGGGKASAFVDGGSSFSSTTPVMNLTNGPGLLTFFADNNVGGGKGEWSSGSIAALRIYNGVLSAEEIAELNRVPFVAPTAAVPEPATWAMMLAGFGLVGGTLRSRRNSLALA</sequence>
<evidence type="ECO:0000313" key="3">
    <source>
        <dbReference type="EMBL" id="CAA9536762.1"/>
    </source>
</evidence>
<dbReference type="NCBIfam" id="TIGR02595">
    <property type="entry name" value="PEP_CTERM"/>
    <property type="match status" value="1"/>
</dbReference>
<dbReference type="InterPro" id="IPR013424">
    <property type="entry name" value="Ice-binding_C"/>
</dbReference>
<organism evidence="3">
    <name type="scientific">uncultured Sphingosinicella sp</name>
    <dbReference type="NCBI Taxonomy" id="478748"/>
    <lineage>
        <taxon>Bacteria</taxon>
        <taxon>Pseudomonadati</taxon>
        <taxon>Pseudomonadota</taxon>
        <taxon>Alphaproteobacteria</taxon>
        <taxon>Sphingomonadales</taxon>
        <taxon>Sphingosinicellaceae</taxon>
        <taxon>Sphingosinicella</taxon>
        <taxon>environmental samples</taxon>
    </lineage>
</organism>
<dbReference type="InterPro" id="IPR013320">
    <property type="entry name" value="ConA-like_dom_sf"/>
</dbReference>
<feature type="signal peptide" evidence="1">
    <location>
        <begin position="1"/>
        <end position="21"/>
    </location>
</feature>
<proteinExistence type="predicted"/>
<gene>
    <name evidence="3" type="ORF">AVDCRST_MAG23-1448</name>
</gene>
<feature type="chain" id="PRO_5026693609" description="Ice-binding protein C-terminal domain-containing protein" evidence="1">
    <location>
        <begin position="22"/>
        <end position="268"/>
    </location>
</feature>
<keyword evidence="1" id="KW-0732">Signal</keyword>
<dbReference type="Pfam" id="PF07589">
    <property type="entry name" value="PEP-CTERM"/>
    <property type="match status" value="1"/>
</dbReference>
<feature type="domain" description="Ice-binding protein C-terminal" evidence="2">
    <location>
        <begin position="237"/>
        <end position="262"/>
    </location>
</feature>